<sequence length="253" mass="26000">MDLELSGKVALVTGASRGIGLAIAQALAAEGAKLCIAARGQDALEKAAETVGAAGGEVLAVPADVSDDGSVARLVEAARERFGRIDILVSNASALSVGGGREDWDRSLSVDLMGAVRLVEAVLPAMRERGEGSILLVSSVSAIEASPMEDYGYTSAKAALNAYAKKLAVNEARNGIRANALLPGSVEFPGGGWEAMRTQNPPVYEMVRSSIPFGRLGKPEEIADAAAWLVSRRAGWVTGAALGVDGGQGKGIR</sequence>
<dbReference type="SUPFAM" id="SSF51735">
    <property type="entry name" value="NAD(P)-binding Rossmann-fold domains"/>
    <property type="match status" value="1"/>
</dbReference>
<reference evidence="6 7" key="1">
    <citation type="submission" date="2014-04" db="EMBL/GenBank/DDBJ databases">
        <title>A comprehensive comparison of genomes of Erythrobacter spp. Strains.</title>
        <authorList>
            <person name="Zheng Q."/>
        </authorList>
    </citation>
    <scope>NUCLEOTIDE SEQUENCE [LARGE SCALE GENOMIC DNA]</scope>
    <source>
        <strain evidence="6 7">DSM 8509</strain>
    </source>
</reference>
<dbReference type="SMART" id="SM00822">
    <property type="entry name" value="PKS_KR"/>
    <property type="match status" value="1"/>
</dbReference>
<evidence type="ECO:0000313" key="7">
    <source>
        <dbReference type="Proteomes" id="UP000027866"/>
    </source>
</evidence>
<dbReference type="Proteomes" id="UP000027866">
    <property type="component" value="Unassembled WGS sequence"/>
</dbReference>
<name>A0A074MUH9_9SPHN</name>
<keyword evidence="2" id="KW-0058">Aromatic hydrocarbons catabolism</keyword>
<dbReference type="InterPro" id="IPR020904">
    <property type="entry name" value="Sc_DH/Rdtase_CS"/>
</dbReference>
<dbReference type="PATRIC" id="fig|39960.10.peg.1948"/>
<comment type="similarity">
    <text evidence="1">Belongs to the short-chain dehydrogenases/reductases (SDR) family.</text>
</comment>
<evidence type="ECO:0000259" key="5">
    <source>
        <dbReference type="SMART" id="SM00822"/>
    </source>
</evidence>
<accession>A0A074MUH9</accession>
<proteinExistence type="inferred from homology"/>
<dbReference type="PRINTS" id="PR00080">
    <property type="entry name" value="SDRFAMILY"/>
</dbReference>
<keyword evidence="7" id="KW-1185">Reference proteome</keyword>
<dbReference type="PANTHER" id="PTHR43943:SF17">
    <property type="entry name" value="3-PHENYLPROPIONATE-DIHYDRODIOL_CINNAMIC ACID-DIHYDRODIOL DEHYDROGENASE"/>
    <property type="match status" value="1"/>
</dbReference>
<evidence type="ECO:0000256" key="2">
    <source>
        <dbReference type="ARBA" id="ARBA00022797"/>
    </source>
</evidence>
<dbReference type="Pfam" id="PF13561">
    <property type="entry name" value="adh_short_C2"/>
    <property type="match status" value="1"/>
</dbReference>
<evidence type="ECO:0000256" key="3">
    <source>
        <dbReference type="ARBA" id="ARBA00023002"/>
    </source>
</evidence>
<dbReference type="PANTHER" id="PTHR43943">
    <property type="entry name" value="DEHYDROGENASE/REDUCTASE (SDR FAMILY) MEMBER 4"/>
    <property type="match status" value="1"/>
</dbReference>
<dbReference type="InterPro" id="IPR002347">
    <property type="entry name" value="SDR_fam"/>
</dbReference>
<dbReference type="EMBL" id="JMIX01000003">
    <property type="protein sequence ID" value="KEO98661.1"/>
    <property type="molecule type" value="Genomic_DNA"/>
</dbReference>
<keyword evidence="4" id="KW-0520">NAD</keyword>
<gene>
    <name evidence="6" type="ORF">EH32_06035</name>
</gene>
<evidence type="ECO:0000256" key="4">
    <source>
        <dbReference type="ARBA" id="ARBA00023027"/>
    </source>
</evidence>
<dbReference type="FunFam" id="3.40.50.720:FF:000084">
    <property type="entry name" value="Short-chain dehydrogenase reductase"/>
    <property type="match status" value="1"/>
</dbReference>
<evidence type="ECO:0000313" key="6">
    <source>
        <dbReference type="EMBL" id="KEO98661.1"/>
    </source>
</evidence>
<protein>
    <recommendedName>
        <fullName evidence="5">Ketoreductase domain-containing protein</fullName>
    </recommendedName>
</protein>
<comment type="caution">
    <text evidence="6">The sequence shown here is derived from an EMBL/GenBank/DDBJ whole genome shotgun (WGS) entry which is preliminary data.</text>
</comment>
<dbReference type="RefSeq" id="WP_034900931.1">
    <property type="nucleotide sequence ID" value="NZ_CP017057.1"/>
</dbReference>
<organism evidence="6 7">
    <name type="scientific">Erythrobacter litoralis</name>
    <dbReference type="NCBI Taxonomy" id="39960"/>
    <lineage>
        <taxon>Bacteria</taxon>
        <taxon>Pseudomonadati</taxon>
        <taxon>Pseudomonadota</taxon>
        <taxon>Alphaproteobacteria</taxon>
        <taxon>Sphingomonadales</taxon>
        <taxon>Erythrobacteraceae</taxon>
        <taxon>Erythrobacter/Porphyrobacter group</taxon>
        <taxon>Erythrobacter</taxon>
    </lineage>
</organism>
<dbReference type="InterPro" id="IPR036291">
    <property type="entry name" value="NAD(P)-bd_dom_sf"/>
</dbReference>
<dbReference type="Gene3D" id="3.40.50.720">
    <property type="entry name" value="NAD(P)-binding Rossmann-like Domain"/>
    <property type="match status" value="1"/>
</dbReference>
<dbReference type="GO" id="GO:0016491">
    <property type="term" value="F:oxidoreductase activity"/>
    <property type="evidence" value="ECO:0007669"/>
    <property type="project" value="UniProtKB-KW"/>
</dbReference>
<dbReference type="PRINTS" id="PR00081">
    <property type="entry name" value="GDHRDH"/>
</dbReference>
<evidence type="ECO:0000256" key="1">
    <source>
        <dbReference type="ARBA" id="ARBA00006484"/>
    </source>
</evidence>
<keyword evidence="3" id="KW-0560">Oxidoreductase</keyword>
<dbReference type="PROSITE" id="PS00061">
    <property type="entry name" value="ADH_SHORT"/>
    <property type="match status" value="1"/>
</dbReference>
<dbReference type="AlphaFoldDB" id="A0A074MUH9"/>
<dbReference type="KEGG" id="elq:Ga0102493_112851"/>
<feature type="domain" description="Ketoreductase" evidence="5">
    <location>
        <begin position="8"/>
        <end position="196"/>
    </location>
</feature>
<dbReference type="InterPro" id="IPR057326">
    <property type="entry name" value="KR_dom"/>
</dbReference>